<dbReference type="InterPro" id="IPR012334">
    <property type="entry name" value="Pectin_lyas_fold"/>
</dbReference>
<keyword evidence="2" id="KW-1185">Reference proteome</keyword>
<comment type="caution">
    <text evidence="1">The sequence shown here is derived from an EMBL/GenBank/DDBJ whole genome shotgun (WGS) entry which is preliminary data.</text>
</comment>
<evidence type="ECO:0008006" key="3">
    <source>
        <dbReference type="Google" id="ProtNLM"/>
    </source>
</evidence>
<organism evidence="1 2">
    <name type="scientific">Penicillium hetheringtonii</name>
    <dbReference type="NCBI Taxonomy" id="911720"/>
    <lineage>
        <taxon>Eukaryota</taxon>
        <taxon>Fungi</taxon>
        <taxon>Dikarya</taxon>
        <taxon>Ascomycota</taxon>
        <taxon>Pezizomycotina</taxon>
        <taxon>Eurotiomycetes</taxon>
        <taxon>Eurotiomycetidae</taxon>
        <taxon>Eurotiales</taxon>
        <taxon>Aspergillaceae</taxon>
        <taxon>Penicillium</taxon>
    </lineage>
</organism>
<dbReference type="Proteomes" id="UP001216150">
    <property type="component" value="Unassembled WGS sequence"/>
</dbReference>
<sequence length="264" mass="27493">MHNPTIPKATVSVTETTTSTEIATSAPSAASAAAITVATDSAGALTQIGDAASYAQTHDIPTVTVLAGTYSAVTISATAPITVVAESKNENDCSQNEVSISGKDSALSISASAGIDFKNINFVNTGSGSAARIAGTKNGFYSCQFLSPNGGALVANQGIAIIANSFMKASDTTVEGTATFYIFNTPIMLLGESVRVIYAQGKTRDGILLNSTTIIDRCSISLGLSQPQIQSRKLKFLPVLRLGRQKQLPPRLPWMDLPKLPPIL</sequence>
<evidence type="ECO:0000313" key="1">
    <source>
        <dbReference type="EMBL" id="KAJ5591407.1"/>
    </source>
</evidence>
<dbReference type="Gene3D" id="2.160.20.10">
    <property type="entry name" value="Single-stranded right-handed beta-helix, Pectin lyase-like"/>
    <property type="match status" value="1"/>
</dbReference>
<proteinExistence type="predicted"/>
<gene>
    <name evidence="1" type="ORF">N7450_005379</name>
</gene>
<name>A0AAD6GW44_9EURO</name>
<evidence type="ECO:0000313" key="2">
    <source>
        <dbReference type="Proteomes" id="UP001216150"/>
    </source>
</evidence>
<dbReference type="AlphaFoldDB" id="A0AAD6GW44"/>
<accession>A0AAD6GW44</accession>
<dbReference type="SUPFAM" id="SSF51126">
    <property type="entry name" value="Pectin lyase-like"/>
    <property type="match status" value="1"/>
</dbReference>
<dbReference type="InterPro" id="IPR011050">
    <property type="entry name" value="Pectin_lyase_fold/virulence"/>
</dbReference>
<dbReference type="EMBL" id="JAQJAC010000003">
    <property type="protein sequence ID" value="KAJ5591407.1"/>
    <property type="molecule type" value="Genomic_DNA"/>
</dbReference>
<reference evidence="1 2" key="1">
    <citation type="journal article" date="2023" name="IMA Fungus">
        <title>Comparative genomic study of the Penicillium genus elucidates a diverse pangenome and 15 lateral gene transfer events.</title>
        <authorList>
            <person name="Petersen C."/>
            <person name="Sorensen T."/>
            <person name="Nielsen M.R."/>
            <person name="Sondergaard T.E."/>
            <person name="Sorensen J.L."/>
            <person name="Fitzpatrick D.A."/>
            <person name="Frisvad J.C."/>
            <person name="Nielsen K.L."/>
        </authorList>
    </citation>
    <scope>NUCLEOTIDE SEQUENCE [LARGE SCALE GENOMIC DNA]</scope>
    <source>
        <strain evidence="1 2">IBT 29057</strain>
    </source>
</reference>
<protein>
    <recommendedName>
        <fullName evidence="3">Pectinesterase</fullName>
    </recommendedName>
</protein>